<dbReference type="PANTHER" id="PTHR43434:SF13">
    <property type="entry name" value="PHOSPHOGLYCOLATE PHOSPHATASE"/>
    <property type="match status" value="1"/>
</dbReference>
<dbReference type="InterPro" id="IPR041492">
    <property type="entry name" value="HAD_2"/>
</dbReference>
<dbReference type="SUPFAM" id="SSF56784">
    <property type="entry name" value="HAD-like"/>
    <property type="match status" value="1"/>
</dbReference>
<dbReference type="RefSeq" id="WP_069965651.1">
    <property type="nucleotide sequence ID" value="NZ_CM124774.1"/>
</dbReference>
<dbReference type="GO" id="GO:0008967">
    <property type="term" value="F:phosphoglycolate phosphatase activity"/>
    <property type="evidence" value="ECO:0007669"/>
    <property type="project" value="TreeGrafter"/>
</dbReference>
<protein>
    <submittedName>
        <fullName evidence="1">Carotenoid oxygenase</fullName>
    </submittedName>
</protein>
<evidence type="ECO:0000313" key="1">
    <source>
        <dbReference type="EMBL" id="OEJ76721.1"/>
    </source>
</evidence>
<dbReference type="InterPro" id="IPR023198">
    <property type="entry name" value="PGP-like_dom2"/>
</dbReference>
<dbReference type="EMBL" id="MJGC01000032">
    <property type="protein sequence ID" value="OEJ76721.1"/>
    <property type="molecule type" value="Genomic_DNA"/>
</dbReference>
<dbReference type="InterPro" id="IPR036412">
    <property type="entry name" value="HAD-like_sf"/>
</dbReference>
<dbReference type="InterPro" id="IPR023214">
    <property type="entry name" value="HAD_sf"/>
</dbReference>
<dbReference type="InterPro" id="IPR006439">
    <property type="entry name" value="HAD-SF_hydro_IA"/>
</dbReference>
<comment type="caution">
    <text evidence="1">The sequence shown here is derived from an EMBL/GenBank/DDBJ whole genome shotgun (WGS) entry which is preliminary data.</text>
</comment>
<accession>A0A1E5QQ27</accession>
<name>A0A1E5QQ27_9CYAN</name>
<dbReference type="Gene3D" id="3.40.50.1000">
    <property type="entry name" value="HAD superfamily/HAD-like"/>
    <property type="match status" value="1"/>
</dbReference>
<dbReference type="STRING" id="1781255.BH720_02875"/>
<dbReference type="AlphaFoldDB" id="A0A1E5QQ27"/>
<dbReference type="GO" id="GO:0005829">
    <property type="term" value="C:cytosol"/>
    <property type="evidence" value="ECO:0007669"/>
    <property type="project" value="TreeGrafter"/>
</dbReference>
<gene>
    <name evidence="1" type="ORF">BH720_02875</name>
</gene>
<dbReference type="PANTHER" id="PTHR43434">
    <property type="entry name" value="PHOSPHOGLYCOLATE PHOSPHATASE"/>
    <property type="match status" value="1"/>
</dbReference>
<dbReference type="SFLD" id="SFLDS00003">
    <property type="entry name" value="Haloacid_Dehalogenase"/>
    <property type="match status" value="1"/>
</dbReference>
<sequence length="218" mass="24477">MSIKVILFDFDGTLADTLDAIVRITNRLSSEFGYKPASPEDVVRLKQLTSREVIRQSGVSVFKLPFLLRKVRSELNQEIHLLAPISGIRDVLLDLKAQGNQLGIVTSNAQENVLFFLENNKLQNLFDFVYSEMKLFGKSRVIKHFLKRTNLSPQSVVYVGDETRDIEAAQQTGIQVIAVGWGFNSPEILAKHHPDFLIHSPEELAVVIHQLKQLKGGG</sequence>
<reference evidence="1" key="1">
    <citation type="submission" date="2016-09" db="EMBL/GenBank/DDBJ databases">
        <title>Draft genome of thermotolerant cyanobacterium Desertifilum sp. strain IPPAS B-1220.</title>
        <authorList>
            <person name="Sinetova M.A."/>
            <person name="Bolakhan K."/>
            <person name="Zayadan B.K."/>
            <person name="Mironov K.S."/>
            <person name="Ustinova V."/>
            <person name="Kupriyanova E.V."/>
            <person name="Sidorov R.A."/>
            <person name="Skrypnik A.N."/>
            <person name="Gogoleva N.E."/>
            <person name="Gogolev Y.V."/>
            <person name="Los D.A."/>
        </authorList>
    </citation>
    <scope>NUCLEOTIDE SEQUENCE [LARGE SCALE GENOMIC DNA]</scope>
    <source>
        <strain evidence="1">IPPAS B-1220</strain>
    </source>
</reference>
<organism evidence="1">
    <name type="scientific">Desertifilum tharense IPPAS B-1220</name>
    <dbReference type="NCBI Taxonomy" id="1781255"/>
    <lineage>
        <taxon>Bacteria</taxon>
        <taxon>Bacillati</taxon>
        <taxon>Cyanobacteriota</taxon>
        <taxon>Cyanophyceae</taxon>
        <taxon>Desertifilales</taxon>
        <taxon>Desertifilaceae</taxon>
        <taxon>Desertifilum</taxon>
    </lineage>
</organism>
<proteinExistence type="predicted"/>
<dbReference type="PRINTS" id="PR00413">
    <property type="entry name" value="HADHALOGNASE"/>
</dbReference>
<dbReference type="Gene3D" id="1.10.150.240">
    <property type="entry name" value="Putative phosphatase, domain 2"/>
    <property type="match status" value="1"/>
</dbReference>
<dbReference type="GO" id="GO:0006281">
    <property type="term" value="P:DNA repair"/>
    <property type="evidence" value="ECO:0007669"/>
    <property type="project" value="TreeGrafter"/>
</dbReference>
<dbReference type="OrthoDB" id="9807630at2"/>
<dbReference type="SFLD" id="SFLDG01129">
    <property type="entry name" value="C1.5:_HAD__Beta-PGM__Phosphata"/>
    <property type="match status" value="1"/>
</dbReference>
<dbReference type="Pfam" id="PF13419">
    <property type="entry name" value="HAD_2"/>
    <property type="match status" value="1"/>
</dbReference>
<dbReference type="InterPro" id="IPR050155">
    <property type="entry name" value="HAD-like_hydrolase_sf"/>
</dbReference>